<evidence type="ECO:0000256" key="1">
    <source>
        <dbReference type="ARBA" id="ARBA00022649"/>
    </source>
</evidence>
<dbReference type="EMBL" id="AP018227">
    <property type="protein sequence ID" value="BAY84719.1"/>
    <property type="molecule type" value="Genomic_DNA"/>
</dbReference>
<evidence type="ECO:0000256" key="4">
    <source>
        <dbReference type="ARBA" id="ARBA00022695"/>
    </source>
</evidence>
<comment type="caution">
    <text evidence="6">Lacks conserved residue(s) required for the propagation of feature annotation.</text>
</comment>
<dbReference type="OrthoDB" id="9802640at2"/>
<dbReference type="InterPro" id="IPR029494">
    <property type="entry name" value="DarT"/>
</dbReference>
<name>A0A1Z4LU28_9CYAN</name>
<dbReference type="GO" id="GO:0003677">
    <property type="term" value="F:DNA binding"/>
    <property type="evidence" value="ECO:0007669"/>
    <property type="project" value="UniProtKB-UniRule"/>
</dbReference>
<evidence type="ECO:0000259" key="7">
    <source>
        <dbReference type="PROSITE" id="PS52018"/>
    </source>
</evidence>
<sequence>MSKQLRYLLHGNKDKYEDTTTPLYKTSEQSTLWQKLGKQVLQKTSEDWRLIDSLLVEHIPSAKHQILGIRLLKPEEVIKLIDELGADCVDATSLEESERYELLNKIQYLENEELWKDLKLHKTSSGELVNIQPGKTYLENPIYPLHEKLTQHIVIIQKINKLRQDYIDLWTQEALINTALNLQNPHDYCDLILDDLQNLSALDKSQLQNTCWLVDRDGKAIRPQDILRLPEQLQKHLSTIIELSKGEYTEFSSLPEYIQKHQNIKNLKKLFSRWDENDVIKFILEQSQPHLHFNIIIDALDNLFNVSQKQLSEINYKSLNKQAWLEDKEGNAVYPEDVLHYPSIKDEIEELLLQISSDYISSSQLKQQIRNNRCWQWLTKKLFVTNDRVLPVIGSLLQEADDYQLGEFEIDEFPLDELSEVFKNIDVSFLPAWSFARKLSLDDFKQYLLPNLLGRLNEDKLINILNNISFKNEKPEQITIDIFNYYLTLAVNDYDFVNILRKIHLLNRRATWVNPNRLTWGKRENLDVAYLLDSEQESIISSYLNNIYTENLQNSPYFSETVADETNYDVLENYFKSWQQYCPPEPIGAFLTLLYGDEGRVRNLARFYLGKRNLGKLRQRLLNNTPKRAFHICVGRADNRTRKVQSITGESFEASLINTNSPPHLFVSRLAINTTELELLPIQPQNFQSSELINILKESTKKILQEVYQRNTSSINSIWQDLIESDQLDIQVAKNFLLEGAPYVMRMLGVHEFIPSVHKILSHWDELCSEKAEMKQQNRPTQNIEKRIDDLVFQLSNLLEEESPDSEDVKEQLLKAVRKKIDSFGYQYQSIPFELFQNADDAVVEWQIMSQKQDSDNCRNKFIVKYDDNKIQFIHAGRPIGCFQHPDYPEIQHKDKGFHRDLQKMLAFNISDKGERVTGKFGLGFKSIYLVCKKPYILSKNLGFTVEGGLIPSRLNTQKVNELREECNRYIDLSDATIIELNIENEASNEKVLTQFQSVANILLVFSKAIKKYQFIDSHNQIINLSWNPTSLMNIPEVEIGKYQNTSDIRESLLLCLKTDADAKASLVIGMTEKDGQIENTLPKDTPTFWVTAPTLEKLFLGFAINADFDVTTGRESLVKSSLRNRELAQKIGKNLGKILRNIFDASKDNWKAFTNVLGFRNIDEYEFWDFLWKELAVSWQKQEHSEGIDIIKNMLASNNHAMGYLITACPALPSGLYGLHRQLISLYKIKYKVIGKLSEEKTFLQVATWTSFQQQCKNNFIIDKKWDEVSKLLSPDFVRQHYEVNDLRLLDVLKNEIGSNEPRVTPAQAMYIGKLITPVFLNSSNKEYELRQLHIFLEKINFLSKTGNYLPCQQLLVSDSNNIEEKRLVNFAYDSRILHPDYEDSALEFFYACRFRRDTIPKEEIAKWALQAKSNEQCKAVHIYLLEGEKREEIAPLLYSNRQNSWFANDKSILDILEYMVLINIEKEKFISESNSLEASTIDFEEIESNNPLLEIHTNCTRNDFDLARSPQDIEEFAKMLLTGFEIQDSPWKGYVYHFTHVENAVSILEEEKLKSRNSCHQFSDSAGVNLIANTREDVKKFARFYFRPKTPTQWHNEGLGKRKGSIYALCPVPIFFRFNLKRILETHHSKCAVSNGNLAANSFYYGNSKTFVEQFFDFGNVYSTLPNVGKETFLRASQQEFIVHNYLNFSELNLDDISIICRTHQDKETLLNLIGRESKYASRVFKEREIVENSSLFNNDNPYISINDKVNFIDIQIDKYDEYNINGNLILKLTEQQPFESEIISSYEDISRIKLGELVSIISSRHLKLKCKSNTCIKVCFEENGKEWLVYTNESRHY</sequence>
<evidence type="ECO:0000313" key="9">
    <source>
        <dbReference type="Proteomes" id="UP000218418"/>
    </source>
</evidence>
<keyword evidence="2" id="KW-0328">Glycosyltransferase</keyword>
<proteinExistence type="inferred from homology"/>
<evidence type="ECO:0000256" key="3">
    <source>
        <dbReference type="ARBA" id="ARBA00022679"/>
    </source>
</evidence>
<accession>A0A1Z4LU28</accession>
<dbReference type="InterPro" id="IPR036890">
    <property type="entry name" value="HATPase_C_sf"/>
</dbReference>
<dbReference type="SUPFAM" id="SSF55874">
    <property type="entry name" value="ATPase domain of HSP90 chaperone/DNA topoisomerase II/histidine kinase"/>
    <property type="match status" value="1"/>
</dbReference>
<keyword evidence="1 6" id="KW-1277">Toxin-antitoxin system</keyword>
<evidence type="ECO:0000313" key="8">
    <source>
        <dbReference type="EMBL" id="BAY84719.1"/>
    </source>
</evidence>
<dbReference type="GO" id="GO:0016779">
    <property type="term" value="F:nucleotidyltransferase activity"/>
    <property type="evidence" value="ECO:0007669"/>
    <property type="project" value="UniProtKB-KW"/>
</dbReference>
<gene>
    <name evidence="8" type="ORF">NIES267_42150</name>
</gene>
<feature type="domain" description="DarT" evidence="7">
    <location>
        <begin position="1535"/>
        <end position="1740"/>
    </location>
</feature>
<dbReference type="Proteomes" id="UP000218418">
    <property type="component" value="Chromosome"/>
</dbReference>
<keyword evidence="3" id="KW-0808">Transferase</keyword>
<evidence type="ECO:0000256" key="5">
    <source>
        <dbReference type="ARBA" id="ARBA00023125"/>
    </source>
</evidence>
<dbReference type="Pfam" id="PF14487">
    <property type="entry name" value="DarT"/>
    <property type="match status" value="1"/>
</dbReference>
<dbReference type="PROSITE" id="PS52018">
    <property type="entry name" value="DART"/>
    <property type="match status" value="1"/>
</dbReference>
<protein>
    <recommendedName>
        <fullName evidence="7">DarT domain-containing protein</fullName>
    </recommendedName>
</protein>
<dbReference type="Gene3D" id="3.30.565.10">
    <property type="entry name" value="Histidine kinase-like ATPase, C-terminal domain"/>
    <property type="match status" value="1"/>
</dbReference>
<keyword evidence="4" id="KW-0548">Nucleotidyltransferase</keyword>
<evidence type="ECO:0000256" key="2">
    <source>
        <dbReference type="ARBA" id="ARBA00022676"/>
    </source>
</evidence>
<evidence type="ECO:0000256" key="6">
    <source>
        <dbReference type="PROSITE-ProRule" id="PRU01362"/>
    </source>
</evidence>
<dbReference type="GO" id="GO:0016757">
    <property type="term" value="F:glycosyltransferase activity"/>
    <property type="evidence" value="ECO:0007669"/>
    <property type="project" value="UniProtKB-KW"/>
</dbReference>
<reference evidence="8 9" key="1">
    <citation type="submission" date="2017-06" db="EMBL/GenBank/DDBJ databases">
        <title>Genome sequencing of cyanobaciteial culture collection at National Institute for Environmental Studies (NIES).</title>
        <authorList>
            <person name="Hirose Y."/>
            <person name="Shimura Y."/>
            <person name="Fujisawa T."/>
            <person name="Nakamura Y."/>
            <person name="Kawachi M."/>
        </authorList>
    </citation>
    <scope>NUCLEOTIDE SEQUENCE [LARGE SCALE GENOMIC DNA]</scope>
    <source>
        <strain evidence="8 9">NIES-267</strain>
    </source>
</reference>
<keyword evidence="9" id="KW-1185">Reference proteome</keyword>
<organism evidence="8 9">
    <name type="scientific">Calothrix parasitica NIES-267</name>
    <dbReference type="NCBI Taxonomy" id="1973488"/>
    <lineage>
        <taxon>Bacteria</taxon>
        <taxon>Bacillati</taxon>
        <taxon>Cyanobacteriota</taxon>
        <taxon>Cyanophyceae</taxon>
        <taxon>Nostocales</taxon>
        <taxon>Calotrichaceae</taxon>
        <taxon>Calothrix</taxon>
    </lineage>
</organism>
<comment type="similarity">
    <text evidence="6">Belongs to the DarT ADP-ribosyltransferase family.</text>
</comment>
<keyword evidence="5 6" id="KW-0238">DNA-binding</keyword>